<reference evidence="1" key="1">
    <citation type="submission" date="2013-11" db="EMBL/GenBank/DDBJ databases">
        <title>Draft genome sequence and annotation of the entomopathogenic bacteria, Xenorhabdus cabanillasi strain JM26 and Xenorhabdus szentirmai strain DSM 16338.</title>
        <authorList>
            <person name="Gualtieri M."/>
            <person name="Ogier J.C."/>
            <person name="Pages S."/>
            <person name="Givaudan A."/>
            <person name="Gaudriault S."/>
        </authorList>
    </citation>
    <scope>NUCLEOTIDE SEQUENCE [LARGE SCALE GENOMIC DNA]</scope>
    <source>
        <strain evidence="1">DSM 16338</strain>
    </source>
</reference>
<dbReference type="RefSeq" id="WP_038234340.1">
    <property type="nucleotide sequence ID" value="NZ_CAWLWS010000002.1"/>
</dbReference>
<gene>
    <name evidence="1" type="ORF">XSR1_100112</name>
</gene>
<protein>
    <submittedName>
        <fullName evidence="1">Uncharacterized protein</fullName>
    </submittedName>
</protein>
<dbReference type="AlphaFoldDB" id="W1IRK9"/>
<evidence type="ECO:0000313" key="2">
    <source>
        <dbReference type="Proteomes" id="UP000019202"/>
    </source>
</evidence>
<dbReference type="STRING" id="1427518.XSR1_100112"/>
<accession>W1IRK9</accession>
<keyword evidence="2" id="KW-1185">Reference proteome</keyword>
<proteinExistence type="predicted"/>
<organism evidence="1 2">
    <name type="scientific">Xenorhabdus szentirmaii DSM 16338</name>
    <dbReference type="NCBI Taxonomy" id="1427518"/>
    <lineage>
        <taxon>Bacteria</taxon>
        <taxon>Pseudomonadati</taxon>
        <taxon>Pseudomonadota</taxon>
        <taxon>Gammaproteobacteria</taxon>
        <taxon>Enterobacterales</taxon>
        <taxon>Morganellaceae</taxon>
        <taxon>Xenorhabdus</taxon>
    </lineage>
</organism>
<name>W1IRK9_9GAMM</name>
<comment type="caution">
    <text evidence="1">The sequence shown here is derived from an EMBL/GenBank/DDBJ whole genome shotgun (WGS) entry which is preliminary data.</text>
</comment>
<dbReference type="EMBL" id="CBXF010000002">
    <property type="protein sequence ID" value="CDL81069.1"/>
    <property type="molecule type" value="Genomic_DNA"/>
</dbReference>
<dbReference type="Proteomes" id="UP000019202">
    <property type="component" value="Unassembled WGS sequence"/>
</dbReference>
<sequence>MVTVANNVNSVRVGHSIMLTEDEFAEVVTEFSDAMKTVFSSENLIIHSIIVGKTAYSIADNGSVRVLSRIS</sequence>
<evidence type="ECO:0000313" key="1">
    <source>
        <dbReference type="EMBL" id="CDL81069.1"/>
    </source>
</evidence>